<proteinExistence type="predicted"/>
<dbReference type="EMBL" id="MN990728">
    <property type="protein sequence ID" value="QIM10329.1"/>
    <property type="molecule type" value="Genomic_DNA"/>
</dbReference>
<dbReference type="AlphaFoldDB" id="A0A6G8F227"/>
<gene>
    <name evidence="1" type="ORF">PlAlph_0830</name>
</gene>
<dbReference type="GO" id="GO:0016765">
    <property type="term" value="F:transferase activity, transferring alkyl or aryl (other than methyl) groups"/>
    <property type="evidence" value="ECO:0007669"/>
    <property type="project" value="UniProtKB-ARBA"/>
</dbReference>
<dbReference type="InterPro" id="IPR008949">
    <property type="entry name" value="Isoprenoid_synthase_dom_sf"/>
</dbReference>
<dbReference type="PANTHER" id="PTHR31480">
    <property type="entry name" value="BIFUNCTIONAL LYCOPENE CYCLASE/PHYTOENE SYNTHASE"/>
    <property type="match status" value="1"/>
</dbReference>
<dbReference type="Gene3D" id="1.10.600.10">
    <property type="entry name" value="Farnesyl Diphosphate Synthase"/>
    <property type="match status" value="1"/>
</dbReference>
<dbReference type="SUPFAM" id="SSF48576">
    <property type="entry name" value="Terpenoid synthases"/>
    <property type="match status" value="1"/>
</dbReference>
<sequence length="279" mass="31854">MMSNIHKTIRNKTGTAVFLGMRLLPKAKREALYTLFAWARHLEEVVESPLSDLSKQEIMEGWRRELDNIFDKKVPVTEIGRRIYKNCMRFKLPKSEFINMLDSIAKNVNNPLQAPTLTQLTGYCRGVGGMAGSLSLRIFGCKDENIITELSSSMGTALQMTNILRNIKEDANNNRLYIPQELLTKAKIESTDPKTVLVDKNLAKAREELGKIAADNYKKAYQLIAKLDKETGKPLRLILDIYKRYFDIMSSRGWEIISPKPEVSKFHKLQVLVRTLFAS</sequence>
<evidence type="ECO:0000313" key="1">
    <source>
        <dbReference type="EMBL" id="QIM10329.1"/>
    </source>
</evidence>
<dbReference type="InterPro" id="IPR002060">
    <property type="entry name" value="Squ/phyt_synthse"/>
</dbReference>
<accession>A0A6G8F227</accession>
<protein>
    <submittedName>
        <fullName evidence="1">Squalene synthase HpnD</fullName>
    </submittedName>
</protein>
<reference evidence="1" key="1">
    <citation type="journal article" date="2020" name="J. ISSAAS">
        <title>Lactobacilli and other gastrointestinal microbiota of Peromyscus leucopus, reservoir host for agents of Lyme disease and other zoonoses in North America.</title>
        <authorList>
            <person name="Milovic A."/>
            <person name="Bassam K."/>
            <person name="Shao H."/>
            <person name="Chatzistamou I."/>
            <person name="Tufts D.M."/>
            <person name="Diuk-Wasser M."/>
            <person name="Barbour A.G."/>
        </authorList>
    </citation>
    <scope>NUCLEOTIDE SEQUENCE</scope>
    <source>
        <strain evidence="1">LL90</strain>
    </source>
</reference>
<dbReference type="Pfam" id="PF00494">
    <property type="entry name" value="SQS_PSY"/>
    <property type="match status" value="1"/>
</dbReference>
<name>A0A6G8F227_9PROT</name>
<organism evidence="1">
    <name type="scientific">uncultured Alphaproteobacteria bacterium</name>
    <dbReference type="NCBI Taxonomy" id="91750"/>
    <lineage>
        <taxon>Bacteria</taxon>
        <taxon>Pseudomonadati</taxon>
        <taxon>Pseudomonadota</taxon>
        <taxon>Alphaproteobacteria</taxon>
        <taxon>environmental samples</taxon>
    </lineage>
</organism>